<gene>
    <name evidence="1" type="ORF">AOA14_14680</name>
</gene>
<reference evidence="2" key="1">
    <citation type="submission" date="2015-11" db="EMBL/GenBank/DDBJ databases">
        <title>Complete genome sequence of a polyethylene glycol-degrading strain Sphingopyxis terrae strain 203-1 (NBRC 15098).</title>
        <authorList>
            <person name="Yoshiyuki O."/>
            <person name="Shouta N."/>
            <person name="Nagata Y."/>
            <person name="Numata M."/>
            <person name="Tsuchikane K."/>
            <person name="Hosoyama A."/>
            <person name="Yamazoe A."/>
            <person name="Tsuda M."/>
            <person name="Fujita N."/>
            <person name="Kawai F."/>
        </authorList>
    </citation>
    <scope>NUCLEOTIDE SEQUENCE [LARGE SCALE GENOMIC DNA]</scope>
    <source>
        <strain evidence="2">203-1</strain>
    </source>
</reference>
<name>A0A142W1D5_9SPHN</name>
<dbReference type="EMBL" id="CP013342">
    <property type="protein sequence ID" value="AMU95856.1"/>
    <property type="molecule type" value="Genomic_DNA"/>
</dbReference>
<dbReference type="AlphaFoldDB" id="A0A142W1D5"/>
<dbReference type="KEGG" id="ster:AOA14_14680"/>
<evidence type="ECO:0000313" key="1">
    <source>
        <dbReference type="EMBL" id="AMU95856.1"/>
    </source>
</evidence>
<protein>
    <submittedName>
        <fullName evidence="1">Uncharacterized protein</fullName>
    </submittedName>
</protein>
<reference evidence="1 2" key="2">
    <citation type="journal article" date="2016" name="Genome Announc.">
        <title>Complete Genome Sequence of Sphingopyxis terrae Strain 203-1 (NBRC 111660), a Polyethylene Glycol Degrader.</title>
        <authorList>
            <person name="Ohtsubo Y."/>
            <person name="Nonoyama S."/>
            <person name="Nagata Y."/>
            <person name="Numata M."/>
            <person name="Tsuchikane K."/>
            <person name="Hosoyama A."/>
            <person name="Yamazoe A."/>
            <person name="Tsuda M."/>
            <person name="Fujita N."/>
            <person name="Kawai F."/>
        </authorList>
    </citation>
    <scope>NUCLEOTIDE SEQUENCE [LARGE SCALE GENOMIC DNA]</scope>
    <source>
        <strain evidence="1 2">203-1</strain>
    </source>
</reference>
<evidence type="ECO:0000313" key="2">
    <source>
        <dbReference type="Proteomes" id="UP000076234"/>
    </source>
</evidence>
<organism evidence="1 2">
    <name type="scientific">Sphingopyxis terrae subsp. terrae NBRC 15098</name>
    <dbReference type="NCBI Taxonomy" id="1219058"/>
    <lineage>
        <taxon>Bacteria</taxon>
        <taxon>Pseudomonadati</taxon>
        <taxon>Pseudomonadota</taxon>
        <taxon>Alphaproteobacteria</taxon>
        <taxon>Sphingomonadales</taxon>
        <taxon>Sphingomonadaceae</taxon>
        <taxon>Sphingopyxis</taxon>
    </lineage>
</organism>
<dbReference type="RefSeq" id="WP_062902330.1">
    <property type="nucleotide sequence ID" value="NZ_CP013342.1"/>
</dbReference>
<dbReference type="Proteomes" id="UP000076234">
    <property type="component" value="Chromosome"/>
</dbReference>
<sequence>MPRRAGGGGRAAASHLLFFDAARRTRQTGAMDAIRHYFLAQLAEQEAEAARHLGDGYWIDSRTGRNVGLDELQAIGAMKAIALDPRPGEEDAHIYLGRLLADLDDVANRFRAAAPDPDGYGIATIGTVARRLAAFDPSARCRSAP</sequence>
<proteinExistence type="predicted"/>
<accession>A0A142W1D5</accession>